<sequence>AGVYLMIRFNEFLITTNIRSILGFLSILTMFISGIIANFENDLKKIIALSTLRQLGIIIIILRLGYRLLSYYHLLIHAIFKSIIFMGAGGFIHIIKNTQDIRLLGNLNERMPYVIIRLIISNFALGGFPFISGFYRKDLIVEVFYVYRGMNILMFVLVVVSLLLTVSYSKKDSFFYYLFFNRRIKFYRYIYIKESGLVNVSIIIMIFIRIILGSLIG</sequence>
<proteinExistence type="predicted"/>
<name>A0A151K3A6_9HYME</name>
<dbReference type="GO" id="GO:0042773">
    <property type="term" value="P:ATP synthesis coupled electron transport"/>
    <property type="evidence" value="ECO:0007669"/>
    <property type="project" value="InterPro"/>
</dbReference>
<comment type="catalytic activity">
    <reaction evidence="8">
        <text>a ubiquinone + NADH + 5 H(+)(in) = a ubiquinol + NAD(+) + 4 H(+)(out)</text>
        <dbReference type="Rhea" id="RHEA:29091"/>
        <dbReference type="Rhea" id="RHEA-COMP:9565"/>
        <dbReference type="Rhea" id="RHEA-COMP:9566"/>
        <dbReference type="ChEBI" id="CHEBI:15378"/>
        <dbReference type="ChEBI" id="CHEBI:16389"/>
        <dbReference type="ChEBI" id="CHEBI:17976"/>
        <dbReference type="ChEBI" id="CHEBI:57540"/>
        <dbReference type="ChEBI" id="CHEBI:57945"/>
        <dbReference type="EC" id="7.1.1.2"/>
    </reaction>
</comment>
<evidence type="ECO:0000259" key="10">
    <source>
        <dbReference type="Pfam" id="PF00361"/>
    </source>
</evidence>
<dbReference type="EMBL" id="LKEY01028059">
    <property type="protein sequence ID" value="KYN50557.1"/>
    <property type="molecule type" value="Genomic_DNA"/>
</dbReference>
<feature type="transmembrane region" description="Helical" evidence="9">
    <location>
        <begin position="190"/>
        <end position="212"/>
    </location>
</feature>
<feature type="transmembrane region" description="Helical" evidence="9">
    <location>
        <begin position="114"/>
        <end position="135"/>
    </location>
</feature>
<comment type="caution">
    <text evidence="11">The sequence shown here is derived from an EMBL/GenBank/DDBJ whole genome shotgun (WGS) entry which is preliminary data.</text>
</comment>
<organism evidence="11 12">
    <name type="scientific">Trachymyrmex cornetzi</name>
    <dbReference type="NCBI Taxonomy" id="471704"/>
    <lineage>
        <taxon>Eukaryota</taxon>
        <taxon>Metazoa</taxon>
        <taxon>Ecdysozoa</taxon>
        <taxon>Arthropoda</taxon>
        <taxon>Hexapoda</taxon>
        <taxon>Insecta</taxon>
        <taxon>Pterygota</taxon>
        <taxon>Neoptera</taxon>
        <taxon>Endopterygota</taxon>
        <taxon>Hymenoptera</taxon>
        <taxon>Apocrita</taxon>
        <taxon>Aculeata</taxon>
        <taxon>Formicoidea</taxon>
        <taxon>Formicidae</taxon>
        <taxon>Myrmicinae</taxon>
        <taxon>Trachymyrmex</taxon>
    </lineage>
</organism>
<dbReference type="GO" id="GO:0003954">
    <property type="term" value="F:NADH dehydrogenase activity"/>
    <property type="evidence" value="ECO:0007669"/>
    <property type="project" value="TreeGrafter"/>
</dbReference>
<keyword evidence="5 9" id="KW-1133">Transmembrane helix</keyword>
<comment type="function">
    <text evidence="1">Core subunit of the mitochondrial membrane respiratory chain NADH dehydrogenase (Complex I) that is believed to belong to the minimal assembly required for catalysis. Complex I functions in the transfer of electrons from NADH to the respiratory chain. The immediate electron acceptor for the enzyme is believed to be ubiquinone.</text>
</comment>
<feature type="non-terminal residue" evidence="11">
    <location>
        <position position="1"/>
    </location>
</feature>
<feature type="transmembrane region" description="Helical" evidence="9">
    <location>
        <begin position="46"/>
        <end position="66"/>
    </location>
</feature>
<dbReference type="GO" id="GO:0008137">
    <property type="term" value="F:NADH dehydrogenase (ubiquinone) activity"/>
    <property type="evidence" value="ECO:0007669"/>
    <property type="project" value="UniProtKB-EC"/>
</dbReference>
<evidence type="ECO:0000256" key="4">
    <source>
        <dbReference type="ARBA" id="ARBA00022692"/>
    </source>
</evidence>
<dbReference type="PANTHER" id="PTHR42829:SF2">
    <property type="entry name" value="NADH-UBIQUINONE OXIDOREDUCTASE CHAIN 5"/>
    <property type="match status" value="1"/>
</dbReference>
<dbReference type="InterPro" id="IPR003945">
    <property type="entry name" value="NU5C-like"/>
</dbReference>
<evidence type="ECO:0000313" key="12">
    <source>
        <dbReference type="Proteomes" id="UP000078492"/>
    </source>
</evidence>
<dbReference type="AlphaFoldDB" id="A0A151K3A6"/>
<evidence type="ECO:0000256" key="7">
    <source>
        <dbReference type="ARBA" id="ARBA00031027"/>
    </source>
</evidence>
<dbReference type="EC" id="7.1.1.2" evidence="3"/>
<accession>A0A151K3A6</accession>
<dbReference type="PANTHER" id="PTHR42829">
    <property type="entry name" value="NADH-UBIQUINONE OXIDOREDUCTASE CHAIN 5"/>
    <property type="match status" value="1"/>
</dbReference>
<evidence type="ECO:0000256" key="3">
    <source>
        <dbReference type="ARBA" id="ARBA00012944"/>
    </source>
</evidence>
<evidence type="ECO:0000256" key="8">
    <source>
        <dbReference type="ARBA" id="ARBA00049551"/>
    </source>
</evidence>
<evidence type="ECO:0000256" key="9">
    <source>
        <dbReference type="SAM" id="Phobius"/>
    </source>
</evidence>
<evidence type="ECO:0000256" key="2">
    <source>
        <dbReference type="ARBA" id="ARBA00004141"/>
    </source>
</evidence>
<evidence type="ECO:0000256" key="5">
    <source>
        <dbReference type="ARBA" id="ARBA00022989"/>
    </source>
</evidence>
<feature type="transmembrane region" description="Helical" evidence="9">
    <location>
        <begin position="72"/>
        <end position="94"/>
    </location>
</feature>
<evidence type="ECO:0000256" key="6">
    <source>
        <dbReference type="ARBA" id="ARBA00023136"/>
    </source>
</evidence>
<evidence type="ECO:0000313" key="11">
    <source>
        <dbReference type="EMBL" id="KYN50557.1"/>
    </source>
</evidence>
<dbReference type="GO" id="GO:0015990">
    <property type="term" value="P:electron transport coupled proton transport"/>
    <property type="evidence" value="ECO:0007669"/>
    <property type="project" value="TreeGrafter"/>
</dbReference>
<dbReference type="GO" id="GO:0016020">
    <property type="term" value="C:membrane"/>
    <property type="evidence" value="ECO:0007669"/>
    <property type="project" value="UniProtKB-SubCell"/>
</dbReference>
<gene>
    <name evidence="11" type="ORF">ALC57_05531</name>
</gene>
<feature type="transmembrane region" description="Helical" evidence="9">
    <location>
        <begin position="147"/>
        <end position="169"/>
    </location>
</feature>
<feature type="transmembrane region" description="Helical" evidence="9">
    <location>
        <begin position="20"/>
        <end position="39"/>
    </location>
</feature>
<evidence type="ECO:0000256" key="1">
    <source>
        <dbReference type="ARBA" id="ARBA00003257"/>
    </source>
</evidence>
<keyword evidence="6 9" id="KW-0472">Membrane</keyword>
<dbReference type="Pfam" id="PF00361">
    <property type="entry name" value="Proton_antipo_M"/>
    <property type="match status" value="1"/>
</dbReference>
<dbReference type="InterPro" id="IPR001750">
    <property type="entry name" value="ND/Mrp_TM"/>
</dbReference>
<comment type="subcellular location">
    <subcellularLocation>
        <location evidence="2">Membrane</location>
        <topology evidence="2">Multi-pass membrane protein</topology>
    </subcellularLocation>
</comment>
<reference evidence="11 12" key="1">
    <citation type="submission" date="2015-09" db="EMBL/GenBank/DDBJ databases">
        <title>Trachymyrmex cornetzi WGS genome.</title>
        <authorList>
            <person name="Nygaard S."/>
            <person name="Hu H."/>
            <person name="Boomsma J."/>
            <person name="Zhang G."/>
        </authorList>
    </citation>
    <scope>NUCLEOTIDE SEQUENCE [LARGE SCALE GENOMIC DNA]</scope>
    <source>
        <strain evidence="11">Tcor2-1</strain>
        <tissue evidence="11">Whole body</tissue>
    </source>
</reference>
<dbReference type="Proteomes" id="UP000078492">
    <property type="component" value="Unassembled WGS sequence"/>
</dbReference>
<dbReference type="STRING" id="471704.A0A151K3A6"/>
<feature type="domain" description="NADH:quinone oxidoreductase/Mrp antiporter transmembrane" evidence="10">
    <location>
        <begin position="1"/>
        <end position="160"/>
    </location>
</feature>
<keyword evidence="4 9" id="KW-0812">Transmembrane</keyword>
<keyword evidence="12" id="KW-1185">Reference proteome</keyword>
<protein>
    <recommendedName>
        <fullName evidence="3">NADH:ubiquinone reductase (H(+)-translocating)</fullName>
        <ecNumber evidence="3">7.1.1.2</ecNumber>
    </recommendedName>
    <alternativeName>
        <fullName evidence="7">NADH dehydrogenase subunit 5</fullName>
    </alternativeName>
</protein>